<feature type="region of interest" description="Disordered" evidence="1">
    <location>
        <begin position="421"/>
        <end position="455"/>
    </location>
</feature>
<keyword evidence="4" id="KW-1185">Reference proteome</keyword>
<dbReference type="InterPro" id="IPR038459">
    <property type="entry name" value="MT_TRM10-typ_sf"/>
</dbReference>
<dbReference type="PANTHER" id="PTHR13563:SF13">
    <property type="entry name" value="TRNA METHYLTRANSFERASE 10 HOMOLOG A"/>
    <property type="match status" value="1"/>
</dbReference>
<dbReference type="Proteomes" id="UP001165060">
    <property type="component" value="Unassembled WGS sequence"/>
</dbReference>
<feature type="compositionally biased region" description="Polar residues" evidence="1">
    <location>
        <begin position="16"/>
        <end position="26"/>
    </location>
</feature>
<dbReference type="EMBL" id="BRYB01000939">
    <property type="protein sequence ID" value="GMI40490.1"/>
    <property type="molecule type" value="Genomic_DNA"/>
</dbReference>
<evidence type="ECO:0000259" key="2">
    <source>
        <dbReference type="PROSITE" id="PS50800"/>
    </source>
</evidence>
<feature type="region of interest" description="Disordered" evidence="1">
    <location>
        <begin position="1"/>
        <end position="57"/>
    </location>
</feature>
<dbReference type="Gene3D" id="1.10.720.30">
    <property type="entry name" value="SAP domain"/>
    <property type="match status" value="1"/>
</dbReference>
<comment type="caution">
    <text evidence="3">The sequence shown here is derived from an EMBL/GenBank/DDBJ whole genome shotgun (WGS) entry which is preliminary data.</text>
</comment>
<evidence type="ECO:0000256" key="1">
    <source>
        <dbReference type="SAM" id="MobiDB-lite"/>
    </source>
</evidence>
<feature type="compositionally biased region" description="Low complexity" evidence="1">
    <location>
        <begin position="80"/>
        <end position="102"/>
    </location>
</feature>
<feature type="compositionally biased region" description="Pro residues" evidence="1">
    <location>
        <begin position="184"/>
        <end position="195"/>
    </location>
</feature>
<gene>
    <name evidence="3" type="ORF">TeGR_g11576</name>
</gene>
<sequence>MSFPLTNQYPRPLAQHQPQYPNQNPAQHHPPYPNQQPAWQYPQQQQQVLQQQQQQHPQQQQTAATAVYQQQLAAWHAQYGGQQQQQPVGQPAGQQPAGQQPAWPHLPQQQAPQGIGHSQAATTAVYQRQLAAWQAQQQRLPAGPPQQRLPAGPPQLRLPAGPPQQHPQQRAWQHPQQQQQLPMKQPPAKQPPAKPKAPKGDAFTKGSGEYTDERGKVWPSKKAYKKSVKKVWAATAGERFGLVVDCGGAALARDIFAGGGGALAKELLDADFANRRTTKPVVWVVAGLDAGSECMRILGKEKGFQDGWENFSEADLSSYAASDLVYLVDGSDDVLGELDSSKTYVIAAAAHPAAARAQAAAINSATASLPPGVCEMALTCGQVFDCMLRKAEGMAWGEAAQAAVDGRQKVARDREKAVRERAARVGAEGGKAGEGAGAGVEAEGGKAEAPPPEADFSTMKVAELRQELAKRGLDKSGTKAVLVARLSNSGGEVA</sequence>
<reference evidence="3 4" key="1">
    <citation type="journal article" date="2023" name="Commun. Biol.">
        <title>Genome analysis of Parmales, the sister group of diatoms, reveals the evolutionary specialization of diatoms from phago-mixotrophs to photoautotrophs.</title>
        <authorList>
            <person name="Ban H."/>
            <person name="Sato S."/>
            <person name="Yoshikawa S."/>
            <person name="Yamada K."/>
            <person name="Nakamura Y."/>
            <person name="Ichinomiya M."/>
            <person name="Sato N."/>
            <person name="Blanc-Mathieu R."/>
            <person name="Endo H."/>
            <person name="Kuwata A."/>
            <person name="Ogata H."/>
        </authorList>
    </citation>
    <scope>NUCLEOTIDE SEQUENCE [LARGE SCALE GENOMIC DNA]</scope>
</reference>
<evidence type="ECO:0000313" key="3">
    <source>
        <dbReference type="EMBL" id="GMI40490.1"/>
    </source>
</evidence>
<dbReference type="InterPro" id="IPR007356">
    <property type="entry name" value="tRNA_m1G_MeTrfase_euk"/>
</dbReference>
<dbReference type="SUPFAM" id="SSF68906">
    <property type="entry name" value="SAP domain"/>
    <property type="match status" value="1"/>
</dbReference>
<dbReference type="InterPro" id="IPR003034">
    <property type="entry name" value="SAP_dom"/>
</dbReference>
<organism evidence="3 4">
    <name type="scientific">Tetraparma gracilis</name>
    <dbReference type="NCBI Taxonomy" id="2962635"/>
    <lineage>
        <taxon>Eukaryota</taxon>
        <taxon>Sar</taxon>
        <taxon>Stramenopiles</taxon>
        <taxon>Ochrophyta</taxon>
        <taxon>Bolidophyceae</taxon>
        <taxon>Parmales</taxon>
        <taxon>Triparmaceae</taxon>
        <taxon>Tetraparma</taxon>
    </lineage>
</organism>
<feature type="region of interest" description="Disordered" evidence="1">
    <location>
        <begin position="80"/>
        <end position="120"/>
    </location>
</feature>
<dbReference type="PROSITE" id="PS50800">
    <property type="entry name" value="SAP"/>
    <property type="match status" value="1"/>
</dbReference>
<feature type="compositionally biased region" description="Low complexity" evidence="1">
    <location>
        <begin position="35"/>
        <end position="57"/>
    </location>
</feature>
<protein>
    <recommendedName>
        <fullName evidence="2">SAP domain-containing protein</fullName>
    </recommendedName>
</protein>
<accession>A0ABQ6N5X3</accession>
<feature type="domain" description="SAP" evidence="2">
    <location>
        <begin position="456"/>
        <end position="490"/>
    </location>
</feature>
<evidence type="ECO:0000313" key="4">
    <source>
        <dbReference type="Proteomes" id="UP001165060"/>
    </source>
</evidence>
<dbReference type="InterPro" id="IPR036361">
    <property type="entry name" value="SAP_dom_sf"/>
</dbReference>
<feature type="compositionally biased region" description="Gly residues" evidence="1">
    <location>
        <begin position="427"/>
        <end position="438"/>
    </location>
</feature>
<name>A0ABQ6N5X3_9STRA</name>
<feature type="compositionally biased region" description="Low complexity" evidence="1">
    <location>
        <begin position="166"/>
        <end position="183"/>
    </location>
</feature>
<feature type="region of interest" description="Disordered" evidence="1">
    <location>
        <begin position="135"/>
        <end position="215"/>
    </location>
</feature>
<proteinExistence type="predicted"/>
<dbReference type="SMART" id="SM00513">
    <property type="entry name" value="SAP"/>
    <property type="match status" value="1"/>
</dbReference>
<dbReference type="PANTHER" id="PTHR13563">
    <property type="entry name" value="TRNA (GUANINE-9-) METHYLTRANSFERASE"/>
    <property type="match status" value="1"/>
</dbReference>
<dbReference type="Pfam" id="PF02037">
    <property type="entry name" value="SAP"/>
    <property type="match status" value="1"/>
</dbReference>
<dbReference type="Gene3D" id="3.40.1280.30">
    <property type="match status" value="1"/>
</dbReference>